<feature type="compositionally biased region" description="Low complexity" evidence="1">
    <location>
        <begin position="580"/>
        <end position="596"/>
    </location>
</feature>
<reference evidence="2 3" key="1">
    <citation type="submission" date="2014-05" db="EMBL/GenBank/DDBJ databases">
        <title>Draft genome sequence of a rare smut relative, Tilletiaria anomala UBC 951.</title>
        <authorList>
            <consortium name="DOE Joint Genome Institute"/>
            <person name="Toome M."/>
            <person name="Kuo A."/>
            <person name="Henrissat B."/>
            <person name="Lipzen A."/>
            <person name="Tritt A."/>
            <person name="Yoshinaga Y."/>
            <person name="Zane M."/>
            <person name="Barry K."/>
            <person name="Grigoriev I.V."/>
            <person name="Spatafora J.W."/>
            <person name="Aimea M.C."/>
        </authorList>
    </citation>
    <scope>NUCLEOTIDE SEQUENCE [LARGE SCALE GENOMIC DNA]</scope>
    <source>
        <strain evidence="2 3">UBC 951</strain>
    </source>
</reference>
<organism evidence="2 3">
    <name type="scientific">Tilletiaria anomala (strain ATCC 24038 / CBS 436.72 / UBC 951)</name>
    <dbReference type="NCBI Taxonomy" id="1037660"/>
    <lineage>
        <taxon>Eukaryota</taxon>
        <taxon>Fungi</taxon>
        <taxon>Dikarya</taxon>
        <taxon>Basidiomycota</taxon>
        <taxon>Ustilaginomycotina</taxon>
        <taxon>Exobasidiomycetes</taxon>
        <taxon>Georgefischeriales</taxon>
        <taxon>Tilletiariaceae</taxon>
        <taxon>Tilletiaria</taxon>
    </lineage>
</organism>
<dbReference type="OrthoDB" id="3366673at2759"/>
<feature type="region of interest" description="Disordered" evidence="1">
    <location>
        <begin position="418"/>
        <end position="514"/>
    </location>
</feature>
<dbReference type="AlphaFoldDB" id="A0A066VFX7"/>
<dbReference type="GeneID" id="25267405"/>
<feature type="compositionally biased region" description="Low complexity" evidence="1">
    <location>
        <begin position="249"/>
        <end position="267"/>
    </location>
</feature>
<evidence type="ECO:0000256" key="1">
    <source>
        <dbReference type="SAM" id="MobiDB-lite"/>
    </source>
</evidence>
<feature type="compositionally biased region" description="Low complexity" evidence="1">
    <location>
        <begin position="93"/>
        <end position="119"/>
    </location>
</feature>
<dbReference type="RefSeq" id="XP_013240454.1">
    <property type="nucleotide sequence ID" value="XM_013385000.1"/>
</dbReference>
<dbReference type="HOGENOM" id="CLU_436920_0_0_1"/>
<feature type="compositionally biased region" description="Low complexity" evidence="1">
    <location>
        <begin position="491"/>
        <end position="509"/>
    </location>
</feature>
<dbReference type="InParanoid" id="A0A066VFX7"/>
<feature type="region of interest" description="Disordered" evidence="1">
    <location>
        <begin position="80"/>
        <end position="119"/>
    </location>
</feature>
<feature type="compositionally biased region" description="Low complexity" evidence="1">
    <location>
        <begin position="30"/>
        <end position="42"/>
    </location>
</feature>
<protein>
    <submittedName>
        <fullName evidence="2">Uncharacterized protein</fullName>
    </submittedName>
</protein>
<comment type="caution">
    <text evidence="2">The sequence shown here is derived from an EMBL/GenBank/DDBJ whole genome shotgun (WGS) entry which is preliminary data.</text>
</comment>
<feature type="compositionally biased region" description="Acidic residues" evidence="1">
    <location>
        <begin position="550"/>
        <end position="560"/>
    </location>
</feature>
<gene>
    <name evidence="2" type="ORF">K437DRAFT_35981</name>
</gene>
<proteinExistence type="predicted"/>
<feature type="region of interest" description="Disordered" evidence="1">
    <location>
        <begin position="531"/>
        <end position="626"/>
    </location>
</feature>
<feature type="region of interest" description="Disordered" evidence="1">
    <location>
        <begin position="16"/>
        <end position="42"/>
    </location>
</feature>
<keyword evidence="3" id="KW-1185">Reference proteome</keyword>
<feature type="compositionally biased region" description="Low complexity" evidence="1">
    <location>
        <begin position="457"/>
        <end position="473"/>
    </location>
</feature>
<sequence length="626" mass="61832">MSIAALPKALQIYINPPPAAAPGPRGGGTASRAGSVASGAPRNAVASRTGIVAAAAKSGNSSAGTAPTLPFHPLLPASYAPKGLKAPPPSPSPVSAAGASSAREAGATTSSSSFASTTPSSFGEALTILRTGKQQPLPPEWCLTFVMPQQQQQQYTDPPSRSGAHYSAATGSNIPRARAPTAAVSSSSSASASSSSASTTSFSRRKAVKVFRSPSARAAAPAAATSTTASTPSASEQSDHARGSLPGRQYAQPAATAAARTSKQQQQCHIVAPRTAHPLLATTRTWDAQTGRRADIFALTNDRYPGAPGTVLHKTRESAVKAALAAKREMARLAAKKAELEHILGFGTGAAPAGGGGAGGGGGGGLSAGSYVNSNGSGSANGAHSAAGAVAAADGLASLLGADAALMNGHGQVTLVREHTSALGKRQRKSASPYTMPYTSTGASAGPAAKRARKGAARSASAADDGRSSRAGSTEPADHHYPSRTRRPRSRGASPGPLAAGAAAGPGASAAGGGDAVDAAAVADGLSSLLAAGTRRGVSGLSKEFKPMPEEDEEAEVEEAEGVHRAADDEGDAPAMAETGDAGVAVAAEEGASRAADGSKRSNSNDNDAKRASDADEEASTHGKSA</sequence>
<accession>A0A066VFX7</accession>
<name>A0A066VFX7_TILAU</name>
<feature type="region of interest" description="Disordered" evidence="1">
    <location>
        <begin position="149"/>
        <end position="267"/>
    </location>
</feature>
<dbReference type="OMA" id="CARRIVC"/>
<evidence type="ECO:0000313" key="3">
    <source>
        <dbReference type="Proteomes" id="UP000027361"/>
    </source>
</evidence>
<feature type="compositionally biased region" description="Polar residues" evidence="1">
    <location>
        <begin position="430"/>
        <end position="441"/>
    </location>
</feature>
<feature type="compositionally biased region" description="Low complexity" evidence="1">
    <location>
        <begin position="176"/>
        <end position="202"/>
    </location>
</feature>
<evidence type="ECO:0000313" key="2">
    <source>
        <dbReference type="EMBL" id="KDN37674.1"/>
    </source>
</evidence>
<feature type="compositionally biased region" description="Low complexity" evidence="1">
    <location>
        <begin position="212"/>
        <end position="235"/>
    </location>
</feature>
<dbReference type="Proteomes" id="UP000027361">
    <property type="component" value="Unassembled WGS sequence"/>
</dbReference>
<dbReference type="EMBL" id="JMSN01000132">
    <property type="protein sequence ID" value="KDN37674.1"/>
    <property type="molecule type" value="Genomic_DNA"/>
</dbReference>